<feature type="transmembrane region" description="Helical" evidence="2">
    <location>
        <begin position="264"/>
        <end position="285"/>
    </location>
</feature>
<dbReference type="InterPro" id="IPR050834">
    <property type="entry name" value="Glycosyltransf_2"/>
</dbReference>
<dbReference type="SUPFAM" id="SSF53448">
    <property type="entry name" value="Nucleotide-diphospho-sugar transferases"/>
    <property type="match status" value="1"/>
</dbReference>
<feature type="transmembrane region" description="Helical" evidence="2">
    <location>
        <begin position="631"/>
        <end position="653"/>
    </location>
</feature>
<dbReference type="EMBL" id="CAFBNF010000097">
    <property type="protein sequence ID" value="CAB4943536.1"/>
    <property type="molecule type" value="Genomic_DNA"/>
</dbReference>
<dbReference type="InterPro" id="IPR029044">
    <property type="entry name" value="Nucleotide-diphossugar_trans"/>
</dbReference>
<feature type="transmembrane region" description="Helical" evidence="2">
    <location>
        <begin position="346"/>
        <end position="363"/>
    </location>
</feature>
<feature type="transmembrane region" description="Helical" evidence="2">
    <location>
        <begin position="566"/>
        <end position="583"/>
    </location>
</feature>
<evidence type="ECO:0000256" key="1">
    <source>
        <dbReference type="SAM" id="MobiDB-lite"/>
    </source>
</evidence>
<feature type="transmembrane region" description="Helical" evidence="2">
    <location>
        <begin position="456"/>
        <end position="474"/>
    </location>
</feature>
<organism evidence="3">
    <name type="scientific">freshwater metagenome</name>
    <dbReference type="NCBI Taxonomy" id="449393"/>
    <lineage>
        <taxon>unclassified sequences</taxon>
        <taxon>metagenomes</taxon>
        <taxon>ecological metagenomes</taxon>
    </lineage>
</organism>
<keyword evidence="2" id="KW-0472">Membrane</keyword>
<dbReference type="AlphaFoldDB" id="A0A6J7JJJ6"/>
<protein>
    <submittedName>
        <fullName evidence="3">Unannotated protein</fullName>
    </submittedName>
</protein>
<dbReference type="PANTHER" id="PTHR43685:SF3">
    <property type="entry name" value="SLR2126 PROTEIN"/>
    <property type="match status" value="1"/>
</dbReference>
<reference evidence="3" key="1">
    <citation type="submission" date="2020-05" db="EMBL/GenBank/DDBJ databases">
        <authorList>
            <person name="Chiriac C."/>
            <person name="Salcher M."/>
            <person name="Ghai R."/>
            <person name="Kavagutti S V."/>
        </authorList>
    </citation>
    <scope>NUCLEOTIDE SEQUENCE</scope>
</reference>
<evidence type="ECO:0000256" key="2">
    <source>
        <dbReference type="SAM" id="Phobius"/>
    </source>
</evidence>
<gene>
    <name evidence="3" type="ORF">UFOPK3773_00993</name>
</gene>
<feature type="transmembrane region" description="Helical" evidence="2">
    <location>
        <begin position="590"/>
        <end position="611"/>
    </location>
</feature>
<feature type="transmembrane region" description="Helical" evidence="2">
    <location>
        <begin position="509"/>
        <end position="527"/>
    </location>
</feature>
<keyword evidence="2" id="KW-1133">Transmembrane helix</keyword>
<evidence type="ECO:0000313" key="3">
    <source>
        <dbReference type="EMBL" id="CAB4943536.1"/>
    </source>
</evidence>
<feature type="compositionally biased region" description="Acidic residues" evidence="1">
    <location>
        <begin position="936"/>
        <end position="948"/>
    </location>
</feature>
<feature type="region of interest" description="Disordered" evidence="1">
    <location>
        <begin position="933"/>
        <end position="958"/>
    </location>
</feature>
<name>A0A6J7JJJ6_9ZZZZ</name>
<keyword evidence="2" id="KW-0812">Transmembrane</keyword>
<sequence length="958" mass="99770">MLGWHDRRLLLETGLSIAGSGRRISGLERGEHDQGQHDGVRDVLAVGSAGMLVRRDVWDLLGGFDPSLSMFRDDIDLGWRANEAGYRVIVATDAVVHHAEAGIHGRRPLAAVGADAGRADREAAMHVLLAHSSAVTIPLQLVRLIVGSLARGVGLLLAKAPDEASNEFGALGVLLVHPGRVMASRRLVAQTRQLTQRDLRGFRPRIGGQIRHAAESLIGVVGGTAGTTVTHSGTSASGPSDDDAFDTAFDDSRGRLGFWLRRPALLLAVLLTLVSLVSVRAWFAFGLLEGGALLPAPSGFGDLWATYAEGWHEVGPGSAAAAPPYLMVVGAVAAFLLGSASRAVDAIMMVGIPIAGVVAYLALRRVIDSRLVRMVAAAAYALLPAAIGAVATGRIGTVVFLILLPAFIRVALRSAVSWRAAWGGALLLSIVTAFVPLGWVITVVLVVVALVGASGLPALAADGVMLPGGVGAVVGDDGRPRRRHVFDPATGGADTALIPFDFRAGAVRLRLLALVLVPLALLLPWSLDLLRHPSWWLLQAGLPGPTSSDLAPWQISLMNPGGPGAVPVWFTAGIVALALGGLVRRVSRPIATLAWGFALVGLVMGVLQTMVEVRPPSEPLALLTWPGPATIVLGLGLIVAAAAAADGIGVRLAGDSFSWRQPAAVVALVVAVAAPLMTGGWWLWKGVGDTVVRGDGSAVPAFVAAESLGPERPRSLVFRPSARGIEYAVIDGEGPRLGAAETGPPASAYQELDALVGDLMAGRGGGEVEGLGRYGVRFVVLTAPNPTLVSVLDSEPGLRRISSSEGDTLWRLDTDSARARALAADPRITVLPAGKREGAVAIDGPLPAGMAPRSSLVLAERSDPSWRATLDGAALVAIADEGAGGWPQRFALPAATGTLRLWFDQEPRHRWLWLQGLIVSVVVVLALPGRRRPTDDPDADVLGDDDEPFAPSSTGAPS</sequence>
<accession>A0A6J7JJJ6</accession>
<feature type="transmembrane region" description="Helical" evidence="2">
    <location>
        <begin position="424"/>
        <end position="450"/>
    </location>
</feature>
<dbReference type="PANTHER" id="PTHR43685">
    <property type="entry name" value="GLYCOSYLTRANSFERASE"/>
    <property type="match status" value="1"/>
</dbReference>
<dbReference type="Gene3D" id="3.90.550.10">
    <property type="entry name" value="Spore Coat Polysaccharide Biosynthesis Protein SpsA, Chain A"/>
    <property type="match status" value="1"/>
</dbReference>
<dbReference type="Pfam" id="PF13641">
    <property type="entry name" value="Glyco_tranf_2_3"/>
    <property type="match status" value="1"/>
</dbReference>
<feature type="transmembrane region" description="Helical" evidence="2">
    <location>
        <begin position="665"/>
        <end position="684"/>
    </location>
</feature>
<proteinExistence type="predicted"/>